<dbReference type="FunFam" id="1.10.10.580:FF:000002">
    <property type="entry name" value="Sister chromatid cohesion 1 protein 4"/>
    <property type="match status" value="1"/>
</dbReference>
<comment type="subcellular location">
    <subcellularLocation>
        <location evidence="1">Nucleus</location>
    </subcellularLocation>
</comment>
<organism evidence="10 11">
    <name type="scientific">Crotalaria pallida</name>
    <name type="common">Smooth rattlebox</name>
    <name type="synonym">Crotalaria striata</name>
    <dbReference type="NCBI Taxonomy" id="3830"/>
    <lineage>
        <taxon>Eukaryota</taxon>
        <taxon>Viridiplantae</taxon>
        <taxon>Streptophyta</taxon>
        <taxon>Embryophyta</taxon>
        <taxon>Tracheophyta</taxon>
        <taxon>Spermatophyta</taxon>
        <taxon>Magnoliopsida</taxon>
        <taxon>eudicotyledons</taxon>
        <taxon>Gunneridae</taxon>
        <taxon>Pentapetalae</taxon>
        <taxon>rosids</taxon>
        <taxon>fabids</taxon>
        <taxon>Fabales</taxon>
        <taxon>Fabaceae</taxon>
        <taxon>Papilionoideae</taxon>
        <taxon>50 kb inversion clade</taxon>
        <taxon>genistoids sensu lato</taxon>
        <taxon>core genistoids</taxon>
        <taxon>Crotalarieae</taxon>
        <taxon>Crotalaria</taxon>
    </lineage>
</organism>
<evidence type="ECO:0000256" key="1">
    <source>
        <dbReference type="ARBA" id="ARBA00004123"/>
    </source>
</evidence>
<dbReference type="GO" id="GO:0008278">
    <property type="term" value="C:cohesin complex"/>
    <property type="evidence" value="ECO:0007669"/>
    <property type="project" value="InterPro"/>
</dbReference>
<evidence type="ECO:0000256" key="5">
    <source>
        <dbReference type="ARBA" id="ARBA00022829"/>
    </source>
</evidence>
<feature type="domain" description="Rad21/Rec8-like protein C-terminal eukaryotic" evidence="9">
    <location>
        <begin position="145"/>
        <end position="194"/>
    </location>
</feature>
<evidence type="ECO:0000256" key="2">
    <source>
        <dbReference type="ARBA" id="ARBA00009870"/>
    </source>
</evidence>
<sequence>MVQTPALTVSPGFHGSAMETPITYLDDTSQNFGLSDTHQLINSAETENYGLSDAHQSINSTEMEELCFLEADTNTPAKKAAMVQRVYDDLHDFLRSLKDEICANVITVILIAYLLIVGFMLLWAVAQYLKRHSPITPIMEEPAKDLNLKKILEGKTRKLSARMFFEVLVLKNHALFDVQQEEPYGDIMLKLTPSLSKAYI</sequence>
<keyword evidence="8" id="KW-0472">Membrane</keyword>
<evidence type="ECO:0000256" key="3">
    <source>
        <dbReference type="ARBA" id="ARBA00022618"/>
    </source>
</evidence>
<feature type="transmembrane region" description="Helical" evidence="8">
    <location>
        <begin position="101"/>
        <end position="126"/>
    </location>
</feature>
<dbReference type="Pfam" id="PF04824">
    <property type="entry name" value="Rad21_Rec8"/>
    <property type="match status" value="1"/>
</dbReference>
<dbReference type="InterPro" id="IPR039781">
    <property type="entry name" value="Rad21/Rec8-like"/>
</dbReference>
<evidence type="ECO:0000256" key="4">
    <source>
        <dbReference type="ARBA" id="ARBA00022776"/>
    </source>
</evidence>
<keyword evidence="8" id="KW-1133">Transmembrane helix</keyword>
<proteinExistence type="inferred from homology"/>
<comment type="caution">
    <text evidence="10">The sequence shown here is derived from an EMBL/GenBank/DDBJ whole genome shotgun (WGS) entry which is preliminary data.</text>
</comment>
<name>A0AAN9F491_CROPI</name>
<dbReference type="SUPFAM" id="SSF46785">
    <property type="entry name" value="Winged helix' DNA-binding domain"/>
    <property type="match status" value="1"/>
</dbReference>
<evidence type="ECO:0000259" key="9">
    <source>
        <dbReference type="Pfam" id="PF04824"/>
    </source>
</evidence>
<comment type="subunit">
    <text evidence="7">Component of the cohesin complex.</text>
</comment>
<dbReference type="EMBL" id="JAYWIO010000004">
    <property type="protein sequence ID" value="KAK7268160.1"/>
    <property type="molecule type" value="Genomic_DNA"/>
</dbReference>
<dbReference type="PANTHER" id="PTHR12585:SF55">
    <property type="entry name" value="SISTER CHROMATID COHESION 1 PROTEIN 3"/>
    <property type="match status" value="1"/>
</dbReference>
<dbReference type="GO" id="GO:0003682">
    <property type="term" value="F:chromatin binding"/>
    <property type="evidence" value="ECO:0007669"/>
    <property type="project" value="TreeGrafter"/>
</dbReference>
<keyword evidence="8" id="KW-0812">Transmembrane</keyword>
<evidence type="ECO:0000256" key="6">
    <source>
        <dbReference type="ARBA" id="ARBA00023242"/>
    </source>
</evidence>
<keyword evidence="11" id="KW-1185">Reference proteome</keyword>
<gene>
    <name evidence="10" type="ORF">RIF29_20847</name>
</gene>
<dbReference type="InterPro" id="IPR023093">
    <property type="entry name" value="ScpA-like_C"/>
</dbReference>
<evidence type="ECO:0000256" key="8">
    <source>
        <dbReference type="SAM" id="Phobius"/>
    </source>
</evidence>
<protein>
    <recommendedName>
        <fullName evidence="9">Rad21/Rec8-like protein C-terminal eukaryotic domain-containing protein</fullName>
    </recommendedName>
</protein>
<reference evidence="10 11" key="1">
    <citation type="submission" date="2024-01" db="EMBL/GenBank/DDBJ databases">
        <title>The genomes of 5 underutilized Papilionoideae crops provide insights into root nodulation and disease resistanc.</title>
        <authorList>
            <person name="Yuan L."/>
        </authorList>
    </citation>
    <scope>NUCLEOTIDE SEQUENCE [LARGE SCALE GENOMIC DNA]</scope>
    <source>
        <strain evidence="10">ZHUSHIDOU_FW_LH</strain>
        <tissue evidence="10">Leaf</tissue>
    </source>
</reference>
<evidence type="ECO:0000313" key="10">
    <source>
        <dbReference type="EMBL" id="KAK7268160.1"/>
    </source>
</evidence>
<keyword evidence="4" id="KW-0131">Cell cycle</keyword>
<dbReference type="GO" id="GO:0051301">
    <property type="term" value="P:cell division"/>
    <property type="evidence" value="ECO:0007669"/>
    <property type="project" value="UniProtKB-KW"/>
</dbReference>
<keyword evidence="6" id="KW-0539">Nucleus</keyword>
<evidence type="ECO:0000256" key="7">
    <source>
        <dbReference type="ARBA" id="ARBA00064543"/>
    </source>
</evidence>
<keyword evidence="5" id="KW-0159">Chromosome partition</keyword>
<dbReference type="InterPro" id="IPR006909">
    <property type="entry name" value="Rad21/Rec8_C_eu"/>
</dbReference>
<evidence type="ECO:0000313" key="11">
    <source>
        <dbReference type="Proteomes" id="UP001372338"/>
    </source>
</evidence>
<dbReference type="AlphaFoldDB" id="A0AAN9F491"/>
<keyword evidence="3" id="KW-0132">Cell division</keyword>
<dbReference type="GO" id="GO:0005634">
    <property type="term" value="C:nucleus"/>
    <property type="evidence" value="ECO:0007669"/>
    <property type="project" value="UniProtKB-SubCell"/>
</dbReference>
<comment type="similarity">
    <text evidence="2">Belongs to the rad21 family.</text>
</comment>
<dbReference type="GO" id="GO:0007062">
    <property type="term" value="P:sister chromatid cohesion"/>
    <property type="evidence" value="ECO:0007669"/>
    <property type="project" value="InterPro"/>
</dbReference>
<dbReference type="GO" id="GO:0007059">
    <property type="term" value="P:chromosome segregation"/>
    <property type="evidence" value="ECO:0007669"/>
    <property type="project" value="UniProtKB-KW"/>
</dbReference>
<dbReference type="InterPro" id="IPR036390">
    <property type="entry name" value="WH_DNA-bd_sf"/>
</dbReference>
<dbReference type="Proteomes" id="UP001372338">
    <property type="component" value="Unassembled WGS sequence"/>
</dbReference>
<dbReference type="PANTHER" id="PTHR12585">
    <property type="entry name" value="SCC1 / RAD21 FAMILY MEMBER"/>
    <property type="match status" value="1"/>
</dbReference>
<keyword evidence="4" id="KW-0498">Mitosis</keyword>
<dbReference type="GO" id="GO:1990414">
    <property type="term" value="P:replication-born double-strand break repair via sister chromatid exchange"/>
    <property type="evidence" value="ECO:0007669"/>
    <property type="project" value="TreeGrafter"/>
</dbReference>
<accession>A0AAN9F491</accession>
<dbReference type="Gene3D" id="1.10.10.580">
    <property type="entry name" value="Structural maintenance of chromosome 1. Chain E"/>
    <property type="match status" value="1"/>
</dbReference>